<feature type="DNA-binding region" description="H-T-H motif" evidence="3">
    <location>
        <begin position="32"/>
        <end position="51"/>
    </location>
</feature>
<gene>
    <name evidence="5" type="ORF">N783_21610</name>
</gene>
<dbReference type="Pfam" id="PF00440">
    <property type="entry name" value="TetR_N"/>
    <property type="match status" value="1"/>
</dbReference>
<evidence type="ECO:0000259" key="4">
    <source>
        <dbReference type="PROSITE" id="PS50977"/>
    </source>
</evidence>
<dbReference type="InterPro" id="IPR050624">
    <property type="entry name" value="HTH-type_Tx_Regulator"/>
</dbReference>
<name>A0A0A5HJJ4_9BACI</name>
<evidence type="ECO:0000256" key="2">
    <source>
        <dbReference type="ARBA" id="ARBA00023125"/>
    </source>
</evidence>
<evidence type="ECO:0000313" key="5">
    <source>
        <dbReference type="EMBL" id="KGX83812.1"/>
    </source>
</evidence>
<proteinExistence type="predicted"/>
<dbReference type="GO" id="GO:0003677">
    <property type="term" value="F:DNA binding"/>
    <property type="evidence" value="ECO:0007669"/>
    <property type="project" value="UniProtKB-UniRule"/>
</dbReference>
<accession>A0A0A5HJJ4</accession>
<sequence length="197" mass="23354">MNGFEKRTQQKKRKILNTAFELFTTHGVQKVSIQQIAKKAQVSQVTIYNYFGSKEQMLVESIKDYYMKQIERFEKLVEDPESDFKEKIESIISIKSENILSFNPDFLQTFVSDIPELQSFIQEIMENHSMPLFIKLLDEGKQQGYVQQNISVDILMFYMNMFYEGIQKRKDLFETEESVQKFSDEILHLFFYGIMGK</sequence>
<dbReference type="PANTHER" id="PTHR43479">
    <property type="entry name" value="ACREF/ENVCD OPERON REPRESSOR-RELATED"/>
    <property type="match status" value="1"/>
</dbReference>
<dbReference type="SUPFAM" id="SSF46689">
    <property type="entry name" value="Homeodomain-like"/>
    <property type="match status" value="1"/>
</dbReference>
<dbReference type="PROSITE" id="PS50977">
    <property type="entry name" value="HTH_TETR_2"/>
    <property type="match status" value="1"/>
</dbReference>
<dbReference type="PRINTS" id="PR00455">
    <property type="entry name" value="HTHTETR"/>
</dbReference>
<dbReference type="OrthoDB" id="113732at2"/>
<dbReference type="Gene3D" id="1.10.357.10">
    <property type="entry name" value="Tetracycline Repressor, domain 2"/>
    <property type="match status" value="1"/>
</dbReference>
<evidence type="ECO:0000313" key="6">
    <source>
        <dbReference type="Proteomes" id="UP000030403"/>
    </source>
</evidence>
<dbReference type="InterPro" id="IPR009057">
    <property type="entry name" value="Homeodomain-like_sf"/>
</dbReference>
<keyword evidence="2 3" id="KW-0238">DNA-binding</keyword>
<dbReference type="PANTHER" id="PTHR43479:SF21">
    <property type="entry name" value="TRANSCRIPTIONAL REGULATOR, TETR FAMILY"/>
    <property type="match status" value="1"/>
</dbReference>
<evidence type="ECO:0000256" key="3">
    <source>
        <dbReference type="PROSITE-ProRule" id="PRU00335"/>
    </source>
</evidence>
<dbReference type="InterPro" id="IPR036271">
    <property type="entry name" value="Tet_transcr_reg_TetR-rel_C_sf"/>
</dbReference>
<reference evidence="5 6" key="1">
    <citation type="submission" date="2013-08" db="EMBL/GenBank/DDBJ databases">
        <authorList>
            <person name="Huang J."/>
            <person name="Wang G."/>
        </authorList>
    </citation>
    <scope>NUCLEOTIDE SEQUENCE [LARGE SCALE GENOMIC DNA]</scope>
    <source>
        <strain evidence="5 6">BH030004</strain>
    </source>
</reference>
<dbReference type="EMBL" id="AVPF01000081">
    <property type="protein sequence ID" value="KGX83812.1"/>
    <property type="molecule type" value="Genomic_DNA"/>
</dbReference>
<dbReference type="STRING" id="1385511.GCA_000425225_02325"/>
<comment type="caution">
    <text evidence="5">The sequence shown here is derived from an EMBL/GenBank/DDBJ whole genome shotgun (WGS) entry which is preliminary data.</text>
</comment>
<dbReference type="AlphaFoldDB" id="A0A0A5HJJ4"/>
<keyword evidence="1" id="KW-0678">Repressor</keyword>
<dbReference type="SUPFAM" id="SSF48498">
    <property type="entry name" value="Tetracyclin repressor-like, C-terminal domain"/>
    <property type="match status" value="1"/>
</dbReference>
<keyword evidence="6" id="KW-1185">Reference proteome</keyword>
<organism evidence="5 6">
    <name type="scientific">Pontibacillus marinus BH030004 = DSM 16465</name>
    <dbReference type="NCBI Taxonomy" id="1385511"/>
    <lineage>
        <taxon>Bacteria</taxon>
        <taxon>Bacillati</taxon>
        <taxon>Bacillota</taxon>
        <taxon>Bacilli</taxon>
        <taxon>Bacillales</taxon>
        <taxon>Bacillaceae</taxon>
        <taxon>Pontibacillus</taxon>
    </lineage>
</organism>
<dbReference type="InterPro" id="IPR001647">
    <property type="entry name" value="HTH_TetR"/>
</dbReference>
<feature type="domain" description="HTH tetR-type" evidence="4">
    <location>
        <begin position="9"/>
        <end position="69"/>
    </location>
</feature>
<dbReference type="eggNOG" id="COG1309">
    <property type="taxonomic scope" value="Bacteria"/>
</dbReference>
<dbReference type="RefSeq" id="WP_027448789.1">
    <property type="nucleotide sequence ID" value="NZ_AVPF01000081.1"/>
</dbReference>
<protein>
    <recommendedName>
        <fullName evidence="4">HTH tetR-type domain-containing protein</fullName>
    </recommendedName>
</protein>
<dbReference type="Proteomes" id="UP000030403">
    <property type="component" value="Unassembled WGS sequence"/>
</dbReference>
<evidence type="ECO:0000256" key="1">
    <source>
        <dbReference type="ARBA" id="ARBA00022491"/>
    </source>
</evidence>